<dbReference type="FunFam" id="3.40.50.12160:FF:000003">
    <property type="entry name" value="CDK5 regulatory subunit-associated protein 1"/>
    <property type="match status" value="1"/>
</dbReference>
<dbReference type="NCBIfam" id="TIGR00089">
    <property type="entry name" value="MiaB/RimO family radical SAM methylthiotransferase"/>
    <property type="match status" value="1"/>
</dbReference>
<keyword evidence="2 10" id="KW-0004">4Fe-4S</keyword>
<evidence type="ECO:0000256" key="3">
    <source>
        <dbReference type="ARBA" id="ARBA00022490"/>
    </source>
</evidence>
<dbReference type="FunFam" id="3.80.30.20:FF:000001">
    <property type="entry name" value="tRNA-2-methylthio-N(6)-dimethylallyladenosine synthase 2"/>
    <property type="match status" value="1"/>
</dbReference>
<evidence type="ECO:0000259" key="12">
    <source>
        <dbReference type="PROSITE" id="PS51449"/>
    </source>
</evidence>
<dbReference type="Pfam" id="PF18693">
    <property type="entry name" value="TRAM_2"/>
    <property type="match status" value="1"/>
</dbReference>
<comment type="catalytic activity">
    <reaction evidence="9">
        <text>N(6)-dimethylallyladenosine(37) in tRNA + (sulfur carrier)-SH + AH2 + 2 S-adenosyl-L-methionine = 2-methylsulfanyl-N(6)-dimethylallyladenosine(37) in tRNA + (sulfur carrier)-H + 5'-deoxyadenosine + L-methionine + A + S-adenosyl-L-homocysteine + 2 H(+)</text>
        <dbReference type="Rhea" id="RHEA:37067"/>
        <dbReference type="Rhea" id="RHEA-COMP:10375"/>
        <dbReference type="Rhea" id="RHEA-COMP:10376"/>
        <dbReference type="Rhea" id="RHEA-COMP:14737"/>
        <dbReference type="Rhea" id="RHEA-COMP:14739"/>
        <dbReference type="ChEBI" id="CHEBI:13193"/>
        <dbReference type="ChEBI" id="CHEBI:15378"/>
        <dbReference type="ChEBI" id="CHEBI:17319"/>
        <dbReference type="ChEBI" id="CHEBI:17499"/>
        <dbReference type="ChEBI" id="CHEBI:29917"/>
        <dbReference type="ChEBI" id="CHEBI:57844"/>
        <dbReference type="ChEBI" id="CHEBI:57856"/>
        <dbReference type="ChEBI" id="CHEBI:59789"/>
        <dbReference type="ChEBI" id="CHEBI:64428"/>
        <dbReference type="ChEBI" id="CHEBI:74415"/>
        <dbReference type="ChEBI" id="CHEBI:74417"/>
        <dbReference type="EC" id="2.8.4.3"/>
    </reaction>
</comment>
<sequence length="438" mass="49581">MRKKAGVISLGCAKNRVDSEVLIGMLCDLGYEMVNDPRQAEVVFVNTCGFIEPAKEESIEAIFEMAEYKKTGNLKKLFVTGCLAQRYARELSEEMPEVDGFMGVADYSRLPEMLRDAQEGQRPIYMRDGDRFFKANRVLTTPGYTAYVKISDGCDNRCSYCAIPLIRGKYRSRPFADIVEECKALARRGVTEITLIAQDTSRYGNDFEQKRSLLPELLKTVAEIEGVHWVRVLYCYPDTSDDRLLDTIANTPKVAPYLDLPLQHIDDEMLLSMNRRGNSDWIKSRIRACRDRGITLRTTMIVGFPGETEEKFQKLMDFLKEARFDRLGAFAYSPEEGTVGAAMPGQIEEEIKNRRLDQLMSLQQAISLEQNQKRVGEICEVLVEGEQEGKYVGRSIREAPESDGSIFFSSSKPLVPGQYVMVQLTGADAYDLFGEEIQ</sequence>
<organism evidence="14 15">
    <name type="scientific">Candidatus Pullichristensenella excrementigallinarum</name>
    <dbReference type="NCBI Taxonomy" id="2840907"/>
    <lineage>
        <taxon>Bacteria</taxon>
        <taxon>Bacillati</taxon>
        <taxon>Bacillota</taxon>
        <taxon>Clostridia</taxon>
        <taxon>Candidatus Pullichristensenella</taxon>
    </lineage>
</organism>
<dbReference type="SFLD" id="SFLDS00029">
    <property type="entry name" value="Radical_SAM"/>
    <property type="match status" value="1"/>
</dbReference>
<keyword evidence="7 10" id="KW-0408">Iron</keyword>
<dbReference type="CDD" id="cd01335">
    <property type="entry name" value="Radical_SAM"/>
    <property type="match status" value="1"/>
</dbReference>
<protein>
    <recommendedName>
        <fullName evidence="10">Ribosomal protein uS12 methylthiotransferase RimO</fullName>
        <shortName evidence="10">uS12 MTTase</shortName>
        <shortName evidence="10">uS12 methylthiotransferase</shortName>
        <ecNumber evidence="10">2.8.4.4</ecNumber>
    </recommendedName>
    <alternativeName>
        <fullName evidence="10">Ribosomal protein uS12 (aspartate-C(3))-methylthiotransferase</fullName>
    </alternativeName>
    <alternativeName>
        <fullName evidence="10">Ribosome maturation factor RimO</fullName>
    </alternativeName>
</protein>
<keyword evidence="14" id="KW-0687">Ribonucleoprotein</keyword>
<dbReference type="EC" id="2.8.4.4" evidence="10"/>
<dbReference type="PROSITE" id="PS51918">
    <property type="entry name" value="RADICAL_SAM"/>
    <property type="match status" value="1"/>
</dbReference>
<feature type="binding site" evidence="10">
    <location>
        <position position="158"/>
    </location>
    <ligand>
        <name>[4Fe-4S] cluster</name>
        <dbReference type="ChEBI" id="CHEBI:49883"/>
        <label>2</label>
        <note>4Fe-4S-S-AdoMet</note>
    </ligand>
</feature>
<keyword evidence="8 10" id="KW-0411">Iron-sulfur</keyword>
<dbReference type="Gene3D" id="3.80.30.20">
    <property type="entry name" value="tm_1862 like domain"/>
    <property type="match status" value="1"/>
</dbReference>
<dbReference type="PROSITE" id="PS51449">
    <property type="entry name" value="MTTASE_N"/>
    <property type="match status" value="1"/>
</dbReference>
<dbReference type="InterPro" id="IPR058240">
    <property type="entry name" value="rSAM_sf"/>
</dbReference>
<reference evidence="14" key="1">
    <citation type="submission" date="2020-10" db="EMBL/GenBank/DDBJ databases">
        <authorList>
            <person name="Gilroy R."/>
        </authorList>
    </citation>
    <scope>NUCLEOTIDE SEQUENCE</scope>
    <source>
        <strain evidence="14">ChiHcec3-11533</strain>
    </source>
</reference>
<keyword evidence="5 10" id="KW-0949">S-adenosyl-L-methionine</keyword>
<dbReference type="InterPro" id="IPR013848">
    <property type="entry name" value="Methylthiotransferase_N"/>
</dbReference>
<keyword evidence="6 10" id="KW-0479">Metal-binding</keyword>
<dbReference type="PANTHER" id="PTHR43837:SF1">
    <property type="entry name" value="RIBOSOMAL PROTEIN US12 METHYLTHIOTRANSFERASE RIMO"/>
    <property type="match status" value="1"/>
</dbReference>
<dbReference type="SFLD" id="SFLDG01082">
    <property type="entry name" value="B12-binding_domain_containing"/>
    <property type="match status" value="1"/>
</dbReference>
<dbReference type="Pfam" id="PF04055">
    <property type="entry name" value="Radical_SAM"/>
    <property type="match status" value="1"/>
</dbReference>
<feature type="domain" description="TRAM" evidence="11">
    <location>
        <begin position="372"/>
        <end position="438"/>
    </location>
</feature>
<dbReference type="Proteomes" id="UP000824072">
    <property type="component" value="Unassembled WGS sequence"/>
</dbReference>
<dbReference type="InterPro" id="IPR038135">
    <property type="entry name" value="Methylthiotransferase_N_sf"/>
</dbReference>
<evidence type="ECO:0000256" key="1">
    <source>
        <dbReference type="ARBA" id="ARBA00003234"/>
    </source>
</evidence>
<dbReference type="SFLD" id="SFLDF00274">
    <property type="entry name" value="ribosomal_protein_S12_methylth"/>
    <property type="match status" value="1"/>
</dbReference>
<evidence type="ECO:0000259" key="13">
    <source>
        <dbReference type="PROSITE" id="PS51918"/>
    </source>
</evidence>
<reference evidence="14" key="2">
    <citation type="journal article" date="2021" name="PeerJ">
        <title>Extensive microbial diversity within the chicken gut microbiome revealed by metagenomics and culture.</title>
        <authorList>
            <person name="Gilroy R."/>
            <person name="Ravi A."/>
            <person name="Getino M."/>
            <person name="Pursley I."/>
            <person name="Horton D.L."/>
            <person name="Alikhan N.F."/>
            <person name="Baker D."/>
            <person name="Gharbi K."/>
            <person name="Hall N."/>
            <person name="Watson M."/>
            <person name="Adriaenssens E.M."/>
            <person name="Foster-Nyarko E."/>
            <person name="Jarju S."/>
            <person name="Secka A."/>
            <person name="Antonio M."/>
            <person name="Oren A."/>
            <person name="Chaudhuri R.R."/>
            <person name="La Ragione R."/>
            <person name="Hildebrand F."/>
            <person name="Pallen M.J."/>
        </authorList>
    </citation>
    <scope>NUCLEOTIDE SEQUENCE</scope>
    <source>
        <strain evidence="14">ChiHcec3-11533</strain>
    </source>
</reference>
<dbReference type="GO" id="GO:0035599">
    <property type="term" value="F:aspartic acid methylthiotransferase activity"/>
    <property type="evidence" value="ECO:0007669"/>
    <property type="project" value="TreeGrafter"/>
</dbReference>
<evidence type="ECO:0000256" key="7">
    <source>
        <dbReference type="ARBA" id="ARBA00023004"/>
    </source>
</evidence>
<dbReference type="InterPro" id="IPR005840">
    <property type="entry name" value="Ribosomal_uS12_MeSTrfase_RimO"/>
</dbReference>
<dbReference type="GO" id="GO:0103039">
    <property type="term" value="F:protein methylthiotransferase activity"/>
    <property type="evidence" value="ECO:0007669"/>
    <property type="project" value="UniProtKB-EC"/>
</dbReference>
<dbReference type="InterPro" id="IPR007197">
    <property type="entry name" value="rSAM"/>
</dbReference>
<dbReference type="EMBL" id="DVMU01000190">
    <property type="protein sequence ID" value="HIU34619.1"/>
    <property type="molecule type" value="Genomic_DNA"/>
</dbReference>
<comment type="cofactor">
    <cofactor evidence="10">
        <name>[4Fe-4S] cluster</name>
        <dbReference type="ChEBI" id="CHEBI:49883"/>
    </cofactor>
    <text evidence="10">Binds 2 [4Fe-4S] clusters. One cluster is coordinated with 3 cysteines and an exchangeable S-adenosyl-L-methionine.</text>
</comment>
<evidence type="ECO:0000256" key="8">
    <source>
        <dbReference type="ARBA" id="ARBA00023014"/>
    </source>
</evidence>
<proteinExistence type="inferred from homology"/>
<dbReference type="Pfam" id="PF00919">
    <property type="entry name" value="UPF0004"/>
    <property type="match status" value="1"/>
</dbReference>
<dbReference type="SMART" id="SM00729">
    <property type="entry name" value="Elp3"/>
    <property type="match status" value="1"/>
</dbReference>
<feature type="domain" description="MTTase N-terminal" evidence="12">
    <location>
        <begin position="3"/>
        <end position="119"/>
    </location>
</feature>
<feature type="binding site" evidence="10">
    <location>
        <position position="82"/>
    </location>
    <ligand>
        <name>[4Fe-4S] cluster</name>
        <dbReference type="ChEBI" id="CHEBI:49883"/>
        <label>1</label>
    </ligand>
</feature>
<feature type="binding site" evidence="10">
    <location>
        <position position="154"/>
    </location>
    <ligand>
        <name>[4Fe-4S] cluster</name>
        <dbReference type="ChEBI" id="CHEBI:49883"/>
        <label>2</label>
        <note>4Fe-4S-S-AdoMet</note>
    </ligand>
</feature>
<dbReference type="PANTHER" id="PTHR43837">
    <property type="entry name" value="RIBOSOMAL PROTEIN S12 METHYLTHIOTRANSFERASE RIMO"/>
    <property type="match status" value="1"/>
</dbReference>
<evidence type="ECO:0000256" key="5">
    <source>
        <dbReference type="ARBA" id="ARBA00022691"/>
    </source>
</evidence>
<dbReference type="InterPro" id="IPR020612">
    <property type="entry name" value="Methylthiotransferase_CS"/>
</dbReference>
<feature type="binding site" evidence="10">
    <location>
        <position position="48"/>
    </location>
    <ligand>
        <name>[4Fe-4S] cluster</name>
        <dbReference type="ChEBI" id="CHEBI:49883"/>
        <label>1</label>
    </ligand>
</feature>
<dbReference type="GO" id="GO:0046872">
    <property type="term" value="F:metal ion binding"/>
    <property type="evidence" value="ECO:0007669"/>
    <property type="project" value="UniProtKB-KW"/>
</dbReference>
<comment type="subcellular location">
    <subcellularLocation>
        <location evidence="10">Cytoplasm</location>
    </subcellularLocation>
</comment>
<dbReference type="InterPro" id="IPR012340">
    <property type="entry name" value="NA-bd_OB-fold"/>
</dbReference>
<dbReference type="InterPro" id="IPR005839">
    <property type="entry name" value="Methylthiotransferase"/>
</dbReference>
<dbReference type="PROSITE" id="PS01278">
    <property type="entry name" value="MTTASE_RADICAL"/>
    <property type="match status" value="1"/>
</dbReference>
<evidence type="ECO:0000313" key="15">
    <source>
        <dbReference type="Proteomes" id="UP000824072"/>
    </source>
</evidence>
<feature type="domain" description="Radical SAM core" evidence="13">
    <location>
        <begin position="140"/>
        <end position="369"/>
    </location>
</feature>
<evidence type="ECO:0000256" key="9">
    <source>
        <dbReference type="ARBA" id="ARBA00051425"/>
    </source>
</evidence>
<accession>A0A9D1IEW0</accession>
<evidence type="ECO:0000256" key="2">
    <source>
        <dbReference type="ARBA" id="ARBA00022485"/>
    </source>
</evidence>
<dbReference type="GO" id="GO:0005829">
    <property type="term" value="C:cytosol"/>
    <property type="evidence" value="ECO:0007669"/>
    <property type="project" value="TreeGrafter"/>
</dbReference>
<dbReference type="GO" id="GO:0035597">
    <property type="term" value="F:tRNA-2-methylthio-N(6)-dimethylallyladenosine(37) synthase activity"/>
    <property type="evidence" value="ECO:0007669"/>
    <property type="project" value="UniProtKB-EC"/>
</dbReference>
<dbReference type="SUPFAM" id="SSF102114">
    <property type="entry name" value="Radical SAM enzymes"/>
    <property type="match status" value="1"/>
</dbReference>
<dbReference type="GO" id="GO:0051539">
    <property type="term" value="F:4 iron, 4 sulfur cluster binding"/>
    <property type="evidence" value="ECO:0007669"/>
    <property type="project" value="UniProtKB-UniRule"/>
</dbReference>
<dbReference type="HAMAP" id="MF_01865">
    <property type="entry name" value="MTTase_RimO"/>
    <property type="match status" value="1"/>
</dbReference>
<dbReference type="GO" id="GO:0005840">
    <property type="term" value="C:ribosome"/>
    <property type="evidence" value="ECO:0007669"/>
    <property type="project" value="UniProtKB-KW"/>
</dbReference>
<dbReference type="PROSITE" id="PS50926">
    <property type="entry name" value="TRAM"/>
    <property type="match status" value="1"/>
</dbReference>
<dbReference type="InterPro" id="IPR006638">
    <property type="entry name" value="Elp3/MiaA/NifB-like_rSAM"/>
</dbReference>
<comment type="function">
    <text evidence="10">Catalyzes the methylthiolation of an aspartic acid residue of ribosomal protein uS12.</text>
</comment>
<evidence type="ECO:0000313" key="14">
    <source>
        <dbReference type="EMBL" id="HIU34619.1"/>
    </source>
</evidence>
<evidence type="ECO:0000256" key="4">
    <source>
        <dbReference type="ARBA" id="ARBA00022679"/>
    </source>
</evidence>
<comment type="function">
    <text evidence="1">Catalyzes the methylthiolation of N6-(dimethylallyl)adenosine (i(6)A), leading to the formation of 2-methylthio-N6-(dimethylallyl)adenosine (ms(2)i(6)A) at position 37 in tRNAs that read codons beginning with uridine.</text>
</comment>
<keyword evidence="3 10" id="KW-0963">Cytoplasm</keyword>
<comment type="catalytic activity">
    <reaction evidence="10">
        <text>L-aspartate(89)-[ribosomal protein uS12]-hydrogen + (sulfur carrier)-SH + AH2 + 2 S-adenosyl-L-methionine = 3-methylsulfanyl-L-aspartate(89)-[ribosomal protein uS12]-hydrogen + (sulfur carrier)-H + 5'-deoxyadenosine + L-methionine + A + S-adenosyl-L-homocysteine + 2 H(+)</text>
        <dbReference type="Rhea" id="RHEA:37087"/>
        <dbReference type="Rhea" id="RHEA-COMP:10460"/>
        <dbReference type="Rhea" id="RHEA-COMP:10461"/>
        <dbReference type="Rhea" id="RHEA-COMP:14737"/>
        <dbReference type="Rhea" id="RHEA-COMP:14739"/>
        <dbReference type="ChEBI" id="CHEBI:13193"/>
        <dbReference type="ChEBI" id="CHEBI:15378"/>
        <dbReference type="ChEBI" id="CHEBI:17319"/>
        <dbReference type="ChEBI" id="CHEBI:17499"/>
        <dbReference type="ChEBI" id="CHEBI:29917"/>
        <dbReference type="ChEBI" id="CHEBI:29961"/>
        <dbReference type="ChEBI" id="CHEBI:57844"/>
        <dbReference type="ChEBI" id="CHEBI:57856"/>
        <dbReference type="ChEBI" id="CHEBI:59789"/>
        <dbReference type="ChEBI" id="CHEBI:64428"/>
        <dbReference type="ChEBI" id="CHEBI:73599"/>
        <dbReference type="EC" id="2.8.4.4"/>
    </reaction>
</comment>
<keyword evidence="4 10" id="KW-0808">Transferase</keyword>
<dbReference type="AlphaFoldDB" id="A0A9D1IEW0"/>
<dbReference type="NCBIfam" id="TIGR01125">
    <property type="entry name" value="30S ribosomal protein S12 methylthiotransferase RimO"/>
    <property type="match status" value="1"/>
</dbReference>
<keyword evidence="14" id="KW-0689">Ribosomal protein</keyword>
<feature type="binding site" evidence="10">
    <location>
        <position position="12"/>
    </location>
    <ligand>
        <name>[4Fe-4S] cluster</name>
        <dbReference type="ChEBI" id="CHEBI:49883"/>
        <label>1</label>
    </ligand>
</feature>
<dbReference type="InterPro" id="IPR002792">
    <property type="entry name" value="TRAM_dom"/>
</dbReference>
<feature type="binding site" evidence="10">
    <location>
        <position position="161"/>
    </location>
    <ligand>
        <name>[4Fe-4S] cluster</name>
        <dbReference type="ChEBI" id="CHEBI:49883"/>
        <label>2</label>
        <note>4Fe-4S-S-AdoMet</note>
    </ligand>
</feature>
<comment type="caution">
    <text evidence="14">The sequence shown here is derived from an EMBL/GenBank/DDBJ whole genome shotgun (WGS) entry which is preliminary data.</text>
</comment>
<name>A0A9D1IEW0_9FIRM</name>
<comment type="similarity">
    <text evidence="10">Belongs to the methylthiotransferase family. RimO subfamily.</text>
</comment>
<evidence type="ECO:0000256" key="6">
    <source>
        <dbReference type="ARBA" id="ARBA00022723"/>
    </source>
</evidence>
<gene>
    <name evidence="10 14" type="primary">rimO</name>
    <name evidence="14" type="ORF">IAB02_08655</name>
</gene>
<dbReference type="Gene3D" id="2.40.50.140">
    <property type="entry name" value="Nucleic acid-binding proteins"/>
    <property type="match status" value="1"/>
</dbReference>
<dbReference type="InterPro" id="IPR023404">
    <property type="entry name" value="rSAM_horseshoe"/>
</dbReference>
<evidence type="ECO:0000256" key="10">
    <source>
        <dbReference type="HAMAP-Rule" id="MF_01865"/>
    </source>
</evidence>
<dbReference type="SFLD" id="SFLDG01061">
    <property type="entry name" value="methylthiotransferase"/>
    <property type="match status" value="1"/>
</dbReference>
<evidence type="ECO:0000259" key="11">
    <source>
        <dbReference type="PROSITE" id="PS50926"/>
    </source>
</evidence>
<dbReference type="Gene3D" id="3.40.50.12160">
    <property type="entry name" value="Methylthiotransferase, N-terminal domain"/>
    <property type="match status" value="1"/>
</dbReference>